<dbReference type="RefSeq" id="WP_092725922.1">
    <property type="nucleotide sequence ID" value="NZ_FNNO01000015.1"/>
</dbReference>
<gene>
    <name evidence="1" type="ORF">SAMN05444410_11540</name>
</gene>
<reference evidence="1 2" key="1">
    <citation type="submission" date="2016-10" db="EMBL/GenBank/DDBJ databases">
        <authorList>
            <person name="Varghese N."/>
            <person name="Submissions S."/>
        </authorList>
    </citation>
    <scope>NUCLEOTIDE SEQUENCE [LARGE SCALE GENOMIC DNA]</scope>
    <source>
        <strain evidence="1 2">DSM 25353</strain>
    </source>
</reference>
<dbReference type="AlphaFoldDB" id="A0A8X8IGV4"/>
<evidence type="ECO:0000313" key="1">
    <source>
        <dbReference type="EMBL" id="SDX40912.1"/>
    </source>
</evidence>
<accession>A0A8X8IGV4</accession>
<protein>
    <recommendedName>
        <fullName evidence="3">Metal-dependent hydrolase, beta-lactamase superfamily II</fullName>
    </recommendedName>
</protein>
<dbReference type="SUPFAM" id="SSF56281">
    <property type="entry name" value="Metallo-hydrolase/oxidoreductase"/>
    <property type="match status" value="1"/>
</dbReference>
<name>A0A8X8IGV4_9BACT</name>
<proteinExistence type="predicted"/>
<dbReference type="Gene3D" id="3.60.15.10">
    <property type="entry name" value="Ribonuclease Z/Hydroxyacylglutathione hydrolase-like"/>
    <property type="match status" value="1"/>
</dbReference>
<evidence type="ECO:0000313" key="2">
    <source>
        <dbReference type="Proteomes" id="UP000198711"/>
    </source>
</evidence>
<dbReference type="Proteomes" id="UP000198711">
    <property type="component" value="Unassembled WGS sequence"/>
</dbReference>
<evidence type="ECO:0008006" key="3">
    <source>
        <dbReference type="Google" id="ProtNLM"/>
    </source>
</evidence>
<dbReference type="PANTHER" id="PTHR30619:SF1">
    <property type="entry name" value="RECOMBINATION PROTEIN 2"/>
    <property type="match status" value="1"/>
</dbReference>
<dbReference type="InterPro" id="IPR052159">
    <property type="entry name" value="Competence_DNA_uptake"/>
</dbReference>
<keyword evidence="2" id="KW-1185">Reference proteome</keyword>
<dbReference type="InterPro" id="IPR036866">
    <property type="entry name" value="RibonucZ/Hydroxyglut_hydro"/>
</dbReference>
<comment type="caution">
    <text evidence="1">The sequence shown here is derived from an EMBL/GenBank/DDBJ whole genome shotgun (WGS) entry which is preliminary data.</text>
</comment>
<sequence length="475" mass="52155">MATGIVVISVLDVGQGQCTFVEIYNTASTPKIIHTLLFDCGSDKQSSETQTNLQYIATKVASMDTPAFDTIFFSHSDKDHISLTYDLLQKFPSSKKPTVKQVWYGGAREKYTKSGFNILNYLETKGYCTSSNIKTTGSNYTGYNTTSKSFTEYLWKSTDNSVKVYAIASNVLSDDPDWDDNDLSVEGKTAEALNRVSMVCWLSYAGSSYVICGDATNKTMGAINNLFTGGTPVFNQNLMTTLPHHGSRATGFAVSSSATASLTAILVVSSFSALLKSKTITVSAYQKHRHPSLQLMSYFIPTITTPIIKDPRLKEKNSHRITAYLDINVGTGTGMFLVRNLPYSFETLINTLTTRYFDGFPTFSYNIGLFTTAKPSQGLVTSTTVINGFACWQFETQTNGDFLLGGYANLALPLVLFTTGATSSVASKSGTTDLLEAITVTNPPIATVRIKDQPQKIWQPSQRLSQFHNHLTQFR</sequence>
<dbReference type="PANTHER" id="PTHR30619">
    <property type="entry name" value="DNA INTERNALIZATION/COMPETENCE PROTEIN COMEC/REC2"/>
    <property type="match status" value="1"/>
</dbReference>
<organism evidence="1 2">
    <name type="scientific">Hydrobacter penzbergensis</name>
    <dbReference type="NCBI Taxonomy" id="1235997"/>
    <lineage>
        <taxon>Bacteria</taxon>
        <taxon>Pseudomonadati</taxon>
        <taxon>Bacteroidota</taxon>
        <taxon>Chitinophagia</taxon>
        <taxon>Chitinophagales</taxon>
        <taxon>Chitinophagaceae</taxon>
        <taxon>Hydrobacter</taxon>
    </lineage>
</organism>
<dbReference type="EMBL" id="FNNO01000015">
    <property type="protein sequence ID" value="SDX40912.1"/>
    <property type="molecule type" value="Genomic_DNA"/>
</dbReference>